<dbReference type="RefSeq" id="WP_009530793.1">
    <property type="nucleotide sequence ID" value="NZ_ALNK01000015.1"/>
</dbReference>
<dbReference type="Gene3D" id="2.60.40.1140">
    <property type="entry name" value="Collagen-binding surface protein Cna, B-type domain"/>
    <property type="match status" value="5"/>
</dbReference>
<feature type="compositionally biased region" description="Polar residues" evidence="1">
    <location>
        <begin position="201"/>
        <end position="213"/>
    </location>
</feature>
<feature type="domain" description="CNA-B" evidence="3">
    <location>
        <begin position="630"/>
        <end position="724"/>
    </location>
</feature>
<name>J4WE77_9FIRM</name>
<evidence type="ECO:0000256" key="2">
    <source>
        <dbReference type="SAM" id="Phobius"/>
    </source>
</evidence>
<organism evidence="5 6">
    <name type="scientific">Peptoanaerobacter stomatis</name>
    <dbReference type="NCBI Taxonomy" id="796937"/>
    <lineage>
        <taxon>Bacteria</taxon>
        <taxon>Bacillati</taxon>
        <taxon>Bacillota</taxon>
        <taxon>Clostridia</taxon>
        <taxon>Peptostreptococcales</taxon>
        <taxon>Filifactoraceae</taxon>
        <taxon>Peptoanaerobacter</taxon>
    </lineage>
</organism>
<evidence type="ECO:0008006" key="7">
    <source>
        <dbReference type="Google" id="ProtNLM"/>
    </source>
</evidence>
<keyword evidence="2" id="KW-0472">Membrane</keyword>
<proteinExistence type="predicted"/>
<feature type="domain" description="DUF7601" evidence="4">
    <location>
        <begin position="955"/>
        <end position="1063"/>
    </location>
</feature>
<feature type="domain" description="CNA-B" evidence="3">
    <location>
        <begin position="732"/>
        <end position="803"/>
    </location>
</feature>
<feature type="transmembrane region" description="Helical" evidence="2">
    <location>
        <begin position="7"/>
        <end position="25"/>
    </location>
</feature>
<feature type="region of interest" description="Disordered" evidence="1">
    <location>
        <begin position="1066"/>
        <end position="1162"/>
    </location>
</feature>
<keyword evidence="2" id="KW-0812">Transmembrane</keyword>
<evidence type="ECO:0000259" key="3">
    <source>
        <dbReference type="Pfam" id="PF05738"/>
    </source>
</evidence>
<accession>J4WE77</accession>
<dbReference type="InterPro" id="IPR055382">
    <property type="entry name" value="DUF7601"/>
</dbReference>
<dbReference type="CDD" id="cd00222">
    <property type="entry name" value="CollagenBindB"/>
    <property type="match status" value="3"/>
</dbReference>
<evidence type="ECO:0000313" key="5">
    <source>
        <dbReference type="EMBL" id="EJU23661.1"/>
    </source>
</evidence>
<feature type="domain" description="CNA-B" evidence="3">
    <location>
        <begin position="523"/>
        <end position="603"/>
    </location>
</feature>
<dbReference type="Pfam" id="PF05738">
    <property type="entry name" value="Cna_B"/>
    <property type="match status" value="3"/>
</dbReference>
<feature type="compositionally biased region" description="Low complexity" evidence="1">
    <location>
        <begin position="1088"/>
        <end position="1117"/>
    </location>
</feature>
<evidence type="ECO:0000256" key="1">
    <source>
        <dbReference type="SAM" id="MobiDB-lite"/>
    </source>
</evidence>
<dbReference type="Pfam" id="PF24547">
    <property type="entry name" value="DUF7601"/>
    <property type="match status" value="2"/>
</dbReference>
<keyword evidence="6" id="KW-1185">Reference proteome</keyword>
<dbReference type="InterPro" id="IPR008454">
    <property type="entry name" value="Collagen-bd_Cna-like_B-typ_dom"/>
</dbReference>
<dbReference type="Proteomes" id="UP000005244">
    <property type="component" value="Unassembled WGS sequence"/>
</dbReference>
<gene>
    <name evidence="5" type="ORF">HMPREF1143_2131</name>
</gene>
<dbReference type="PATRIC" id="fig|796941.3.peg.769"/>
<feature type="region of interest" description="Disordered" evidence="1">
    <location>
        <begin position="201"/>
        <end position="224"/>
    </location>
</feature>
<keyword evidence="2" id="KW-1133">Transmembrane helix</keyword>
<reference evidence="5 6" key="1">
    <citation type="submission" date="2012-07" db="EMBL/GenBank/DDBJ databases">
        <authorList>
            <person name="Durkin A.S."/>
            <person name="McCorrison J."/>
            <person name="Torralba M."/>
            <person name="Gillis M."/>
            <person name="Methe B."/>
            <person name="Sutton G."/>
            <person name="Nelson K.E."/>
        </authorList>
    </citation>
    <scope>NUCLEOTIDE SEQUENCE [LARGE SCALE GENOMIC DNA]</scope>
    <source>
        <strain evidence="5 6">OBRC8</strain>
    </source>
</reference>
<evidence type="ECO:0000313" key="6">
    <source>
        <dbReference type="Proteomes" id="UP000005244"/>
    </source>
</evidence>
<evidence type="ECO:0000259" key="4">
    <source>
        <dbReference type="Pfam" id="PF24547"/>
    </source>
</evidence>
<dbReference type="SUPFAM" id="SSF49478">
    <property type="entry name" value="Cna protein B-type domain"/>
    <property type="match status" value="3"/>
</dbReference>
<dbReference type="AlphaFoldDB" id="J4WE77"/>
<feature type="domain" description="DUF7601" evidence="4">
    <location>
        <begin position="843"/>
        <end position="951"/>
    </location>
</feature>
<sequence>MKIIKKFFAVITVVIMMLSVFLQNFNTYADAPKQLDSGFGKKVNVKLREITINGGQYLYKDYKWTDITGEKEIKIDITSTTGFRYISDSSEVPSDKIPRIVNAQNPMTIMYDWEIADASDVKLNDYFVIKLPALDVFEYSGDRTGIVENEEDTAGTIGKIGDFEYKFNGQYLIKFTNQKALGTTIKGKTKLVGTVKKTNADIQMNDNDPSNPTEPLIIRQPNNPGPYKPRHLGVSWYNNDGKLEKGGEQSTKETLRWRVEGNKAQLRDILNNGSFEERKDVLIEDTLPDGLEFDETYLSLYTRVYLMTEDDKMSLDYIGYRTHIAASDKNKDYYKKWTSNPTYDAKEIEVIKENETDGKTLDIFREEIKQKALDYGINTNNIQKFVAGIYKHSDGRSTLIFPWGDSPKIGIKYHDLYGNKNSFDAMVDSVQVNEIAKLSSWITSAQATKTKAAYDGKNVMNFVLEYNVKVAPKYQRDGQTFRNEADLSYLDSQGARKNESKNNSITFVLSTSQGARTPLDLVVSKKWQEVENSTWATDKTNSSEIIKVQLYANGEKVNGKELELKKENNWTNTFKNLPIYENTDKIKYTVEEIITGNPDYEPVYGETNYSSNPYRIEIKNVKKSTIKRTIKVDKVWIGMDNWKEDKKNNASVEVKLYDKSDLSKTAIQTCVLNKDNNWDYEFTVPKYDMSDRKIDYAVEEINNSTPDYKTQVVGDMEKGFEIRNIQTTVKNIKVTKKWDNSDSAWHNDMQNTSVRITLLADGIPKDSKTVSNSTSWTATFIDMPIYDDVGKVINYTTKETVIYTDNTEKEFAPIESRVKSADGISEEITLTNIKPTTTSDAVLRINKEIKGYKANIDDVFTFRANFFIDEVLDNTAYKFTRNDGTTSQIKSGETFTLTGGQHIVIRNLPDKIKYRIEETDYKKYTPKRLFAEKTITTSTQLFYEETFINERTTQGMLRIEKKVMNSSDKNKEFDFTVTIGDDVNKKYSFVGSKKGDIYGKDTIKLKNGEYIIIKEIEAGDIYKVEERNYSSEGYSTKVNGEDKREFSGKVESDEISVVRFVNTLSAGGIGGGDYPDPITPGSGGGGETPNTPTTPTIPNKPTTPTNPTMPNQKIPVNPTNPRPTIPTTSEEPNNPITPDIPKTPSVPSYPINSLPDPKAPNSPKSIIVVDENGVPIGTYTKRVNPDGTVEYVDEDGIPLGGTKLVKTGNEFPENKLIITSMFSLLGLVILRRYRRKDK</sequence>
<dbReference type="EMBL" id="ALNK01000015">
    <property type="protein sequence ID" value="EJU23661.1"/>
    <property type="molecule type" value="Genomic_DNA"/>
</dbReference>
<protein>
    <recommendedName>
        <fullName evidence="7">Cna B-type domain-containing protein</fullName>
    </recommendedName>
</protein>
<comment type="caution">
    <text evidence="5">The sequence shown here is derived from an EMBL/GenBank/DDBJ whole genome shotgun (WGS) entry which is preliminary data.</text>
</comment>